<evidence type="ECO:0000259" key="1">
    <source>
        <dbReference type="SMART" id="SM00382"/>
    </source>
</evidence>
<dbReference type="Pfam" id="PF09848">
    <property type="entry name" value="SLFN-g3_helicase"/>
    <property type="match status" value="1"/>
</dbReference>
<evidence type="ECO:0000313" key="3">
    <source>
        <dbReference type="Proteomes" id="UP000720508"/>
    </source>
</evidence>
<dbReference type="InterPro" id="IPR003593">
    <property type="entry name" value="AAA+_ATPase"/>
</dbReference>
<evidence type="ECO:0000313" key="2">
    <source>
        <dbReference type="EMBL" id="MBU3862894.1"/>
    </source>
</evidence>
<dbReference type="RefSeq" id="WP_216339510.1">
    <property type="nucleotide sequence ID" value="NZ_JAHLEM010000015.1"/>
</dbReference>
<dbReference type="SMART" id="SM00382">
    <property type="entry name" value="AAA"/>
    <property type="match status" value="1"/>
</dbReference>
<organism evidence="2 3">
    <name type="scientific">Streptomyces niphimycinicus</name>
    <dbReference type="NCBI Taxonomy" id="2842201"/>
    <lineage>
        <taxon>Bacteria</taxon>
        <taxon>Bacillati</taxon>
        <taxon>Actinomycetota</taxon>
        <taxon>Actinomycetes</taxon>
        <taxon>Kitasatosporales</taxon>
        <taxon>Streptomycetaceae</taxon>
        <taxon>Streptomyces</taxon>
    </lineage>
</organism>
<dbReference type="CDD" id="cd00009">
    <property type="entry name" value="AAA"/>
    <property type="match status" value="1"/>
</dbReference>
<accession>A0ABS6C7M2</accession>
<proteinExistence type="predicted"/>
<dbReference type="InterPro" id="IPR018647">
    <property type="entry name" value="SLFN_3-like_DNA/RNA_helicase"/>
</dbReference>
<comment type="caution">
    <text evidence="2">The sequence shown here is derived from an EMBL/GenBank/DDBJ whole genome shotgun (WGS) entry which is preliminary data.</text>
</comment>
<keyword evidence="3" id="KW-1185">Reference proteome</keyword>
<reference evidence="2 3" key="1">
    <citation type="submission" date="2021-06" db="EMBL/GenBank/DDBJ databases">
        <authorList>
            <person name="Pan X."/>
        </authorList>
    </citation>
    <scope>NUCLEOTIDE SEQUENCE [LARGE SCALE GENOMIC DNA]</scope>
    <source>
        <strain evidence="2 3">4503</strain>
    </source>
</reference>
<protein>
    <submittedName>
        <fullName evidence="2">DUF2075 domain-containing protein</fullName>
    </submittedName>
</protein>
<sequence>MPLLRLSGLSLLDRINAGVLVEDLTERYRSALFKRPSSRERRSWGKSLTALGEVLRDAGLGQVEVLIEQQLPLSSLRADAVLAGVHPETGKPSYVVVELKQWSAARLVPSTDDLCLVDKLDEQALLHPVAQVRRYCDCLQNFTSVLESGKYDVSGIAYLHNADDQDVAELFRLPDARAQLFTKTTRGALMEHLRRCLAPAPGAPAADFLLDSPREPSRPLMDAAADEIIDGGEFTLLDGQQVAFSLVKRAVELSSQSDTKEVIVVSGGPGSGKSVIAAQVMGHLGRNRRSVVHATGSRSFTTTLRTVVGKRNGSIAELFNYFNSFSAADRNRLDVLICDEAHRIREISHTGKGRQIDELLDAARVPVFLLDDYQGVRPLEMGSVKKISDAAVARGHIVRRVDLNEQFRCGGSRAYEYWILRLLGLEPGGPLPWTNEENFQVYVADSPKEMEDFLRVRQEAGLTARMTAGFCWGWSKPKADGTLVSDVAIGEWRRPWNVDSQRSVNGAPASPLWATDPAGFGQIGCIYTAQGFEYAWNGVIFGKDLVWDGNKWRGNQAENKDTSVAARTKPDEFERLIRHTYKVLLTRGLAGTVLYSDDPDTQAMLRELVNTDIRAPWPSGDAEATPGMER</sequence>
<feature type="domain" description="AAA+ ATPase" evidence="1">
    <location>
        <begin position="259"/>
        <end position="408"/>
    </location>
</feature>
<dbReference type="EMBL" id="JAHLEM010000015">
    <property type="protein sequence ID" value="MBU3862894.1"/>
    <property type="molecule type" value="Genomic_DNA"/>
</dbReference>
<name>A0ABS6C7M2_9ACTN</name>
<dbReference type="Proteomes" id="UP000720508">
    <property type="component" value="Unassembled WGS sequence"/>
</dbReference>
<gene>
    <name evidence="2" type="ORF">KN815_01855</name>
</gene>